<sequence length="543" mass="60971">MARGRKAKTTGKRAIKEDDQSESGPAAKLPRADSENTQIRKAAEAAASSEASTGEHNVPLDSFFANHLGMINGKAHQDYACMLNQADVINNNNKFYVIQMAKNGKKYHVFNRWGRVGETGQMNFSEFTSEEEAVKNFCKKFTDKTGNKWENRMKFVPRTKKYTLLAMDSTEDTVDSSAAVKKEVKKETDDMLPSELDHRTQLAIKLLFNSNMFEAQMTEMNLDIRKMPLGKLSKTQIAKGLSALVDIEEAVKNSESFETIANLTSRFYTLIPHAFGRMKPPVLQSLDVIRQKKDVMLTLSDIELTQSLQSADETEKKEKAENPIDKHYKSLKCDMKLVPHSSEEFKVISRYVAGTTQSGWKLADVWRLDRANEGHRFSVNDGLKERKLLWHGTNVAVVAAILNSGLRIMPHSGGLVGRGIYFASEHSKSSGYTCGHYGLFEGEKNIRFMFLVEVALGKSHEITASNSLLRAAPEGFNSIVARGRNEPDPKKNVTLELDGKKVVVPVGKPVPQTKFKDSGFIQSEYLIYNEHQARLRFLLKFTD</sequence>
<evidence type="ECO:0000256" key="7">
    <source>
        <dbReference type="ARBA" id="ARBA00022765"/>
    </source>
</evidence>
<feature type="domain" description="PARP catalytic" evidence="17">
    <location>
        <begin position="322"/>
        <end position="543"/>
    </location>
</feature>
<evidence type="ECO:0000256" key="12">
    <source>
        <dbReference type="ARBA" id="ARBA00023242"/>
    </source>
</evidence>
<dbReference type="EC" id="2.4.2.-" evidence="15"/>
<keyword evidence="7" id="KW-0013">ADP-ribosylation</keyword>
<dbReference type="Gene3D" id="2.20.140.10">
    <property type="entry name" value="WGR domain"/>
    <property type="match status" value="1"/>
</dbReference>
<dbReference type="Gene3D" id="3.90.228.10">
    <property type="match status" value="1"/>
</dbReference>
<evidence type="ECO:0000256" key="5">
    <source>
        <dbReference type="ARBA" id="ARBA00022723"/>
    </source>
</evidence>
<dbReference type="FunFam" id="2.20.140.10:FF:000001">
    <property type="entry name" value="Poly [ADP-ribose] polymerase"/>
    <property type="match status" value="1"/>
</dbReference>
<keyword evidence="20" id="KW-1185">Reference proteome</keyword>
<evidence type="ECO:0000256" key="14">
    <source>
        <dbReference type="ARBA" id="ARBA00033987"/>
    </source>
</evidence>
<evidence type="ECO:0000259" key="18">
    <source>
        <dbReference type="PROSITE" id="PS51060"/>
    </source>
</evidence>
<dbReference type="KEGG" id="hazt:108667241"/>
<feature type="compositionally biased region" description="Basic residues" evidence="16">
    <location>
        <begin position="1"/>
        <end position="13"/>
    </location>
</feature>
<dbReference type="FunFam" id="1.20.142.10:FF:000002">
    <property type="entry name" value="Poly [ADP-ribose] polymerase"/>
    <property type="match status" value="1"/>
</dbReference>
<comment type="catalytic activity">
    <reaction evidence="14">
        <text>NAD(+) + (ADP-D-ribosyl)n-acceptor = nicotinamide + (ADP-D-ribosyl)n+1-acceptor + H(+).</text>
        <dbReference type="EC" id="2.4.2.30"/>
    </reaction>
</comment>
<dbReference type="AlphaFoldDB" id="A0A8B7N766"/>
<dbReference type="GeneID" id="108667241"/>
<comment type="subcellular location">
    <subcellularLocation>
        <location evidence="1">Nucleus</location>
    </subcellularLocation>
</comment>
<evidence type="ECO:0000256" key="8">
    <source>
        <dbReference type="ARBA" id="ARBA00022771"/>
    </source>
</evidence>
<keyword evidence="11" id="KW-0238">DNA-binding</keyword>
<dbReference type="OMA" id="HHITTDN"/>
<keyword evidence="9" id="KW-0862">Zinc</keyword>
<dbReference type="PROSITE" id="PS51059">
    <property type="entry name" value="PARP_CATALYTIC"/>
    <property type="match status" value="1"/>
</dbReference>
<dbReference type="OrthoDB" id="429950at2759"/>
<accession>A0A8B7N766</accession>
<dbReference type="SUPFAM" id="SSF56399">
    <property type="entry name" value="ADP-ribosylation"/>
    <property type="match status" value="1"/>
</dbReference>
<name>A0A8B7N766_HYAAZ</name>
<dbReference type="Pfam" id="PF02877">
    <property type="entry name" value="PARP_reg"/>
    <property type="match status" value="1"/>
</dbReference>
<dbReference type="InterPro" id="IPR012317">
    <property type="entry name" value="Poly(ADP-ribose)pol_cat_dom"/>
</dbReference>
<evidence type="ECO:0000256" key="1">
    <source>
        <dbReference type="ARBA" id="ARBA00004123"/>
    </source>
</evidence>
<evidence type="ECO:0000256" key="10">
    <source>
        <dbReference type="ARBA" id="ARBA00023027"/>
    </source>
</evidence>
<evidence type="ECO:0000313" key="20">
    <source>
        <dbReference type="Proteomes" id="UP000694843"/>
    </source>
</evidence>
<dbReference type="Pfam" id="PF00644">
    <property type="entry name" value="PARP"/>
    <property type="match status" value="1"/>
</dbReference>
<evidence type="ECO:0000256" key="9">
    <source>
        <dbReference type="ARBA" id="ARBA00022833"/>
    </source>
</evidence>
<dbReference type="SUPFAM" id="SSF47587">
    <property type="entry name" value="Domain of poly(ADP-ribose) polymerase"/>
    <property type="match status" value="1"/>
</dbReference>
<evidence type="ECO:0000256" key="6">
    <source>
        <dbReference type="ARBA" id="ARBA00022737"/>
    </source>
</evidence>
<evidence type="ECO:0000313" key="21">
    <source>
        <dbReference type="RefSeq" id="XP_018009732.1"/>
    </source>
</evidence>
<dbReference type="SUPFAM" id="SSF142921">
    <property type="entry name" value="WGR domain-like"/>
    <property type="match status" value="1"/>
</dbReference>
<dbReference type="Proteomes" id="UP000694843">
    <property type="component" value="Unplaced"/>
</dbReference>
<evidence type="ECO:0000256" key="13">
    <source>
        <dbReference type="ARBA" id="ARBA00024347"/>
    </source>
</evidence>
<dbReference type="GO" id="GO:0070212">
    <property type="term" value="P:protein poly-ADP-ribosylation"/>
    <property type="evidence" value="ECO:0007669"/>
    <property type="project" value="TreeGrafter"/>
</dbReference>
<dbReference type="Pfam" id="PF05406">
    <property type="entry name" value="WGR"/>
    <property type="match status" value="1"/>
</dbReference>
<dbReference type="InterPro" id="IPR036616">
    <property type="entry name" value="Poly(ADP-ribose)pol_reg_dom_sf"/>
</dbReference>
<dbReference type="GO" id="GO:0003677">
    <property type="term" value="F:DNA binding"/>
    <property type="evidence" value="ECO:0007669"/>
    <property type="project" value="UniProtKB-KW"/>
</dbReference>
<evidence type="ECO:0000256" key="11">
    <source>
        <dbReference type="ARBA" id="ARBA00023125"/>
    </source>
</evidence>
<reference evidence="21" key="1">
    <citation type="submission" date="2025-08" db="UniProtKB">
        <authorList>
            <consortium name="RefSeq"/>
        </authorList>
    </citation>
    <scope>IDENTIFICATION</scope>
    <source>
        <tissue evidence="21">Whole organism</tissue>
    </source>
</reference>
<dbReference type="GO" id="GO:0006302">
    <property type="term" value="P:double-strand break repair"/>
    <property type="evidence" value="ECO:0007669"/>
    <property type="project" value="TreeGrafter"/>
</dbReference>
<proteinExistence type="inferred from homology"/>
<dbReference type="CDD" id="cd08002">
    <property type="entry name" value="WGR_PARP3_like"/>
    <property type="match status" value="1"/>
</dbReference>
<dbReference type="Gene3D" id="1.20.142.10">
    <property type="entry name" value="Poly(ADP-ribose) polymerase, regulatory domain"/>
    <property type="match status" value="1"/>
</dbReference>
<evidence type="ECO:0000259" key="17">
    <source>
        <dbReference type="PROSITE" id="PS51059"/>
    </source>
</evidence>
<dbReference type="PROSITE" id="PS51060">
    <property type="entry name" value="PARP_ALPHA_HD"/>
    <property type="match status" value="1"/>
</dbReference>
<evidence type="ECO:0000256" key="3">
    <source>
        <dbReference type="ARBA" id="ARBA00022679"/>
    </source>
</evidence>
<dbReference type="PROSITE" id="PS51977">
    <property type="entry name" value="WGR"/>
    <property type="match status" value="1"/>
</dbReference>
<keyword evidence="2 15" id="KW-0328">Glycosyltransferase</keyword>
<dbReference type="GO" id="GO:0003950">
    <property type="term" value="F:NAD+ poly-ADP-ribosyltransferase activity"/>
    <property type="evidence" value="ECO:0007669"/>
    <property type="project" value="UniProtKB-UniRule"/>
</dbReference>
<dbReference type="InterPro" id="IPR036930">
    <property type="entry name" value="WGR_dom_sf"/>
</dbReference>
<gene>
    <name evidence="21" type="primary">LOC108667241</name>
</gene>
<dbReference type="PANTHER" id="PTHR10459">
    <property type="entry name" value="DNA LIGASE"/>
    <property type="match status" value="1"/>
</dbReference>
<dbReference type="InterPro" id="IPR050800">
    <property type="entry name" value="ARTD/PARP"/>
</dbReference>
<keyword evidence="5" id="KW-0479">Metal-binding</keyword>
<evidence type="ECO:0000256" key="15">
    <source>
        <dbReference type="RuleBase" id="RU362114"/>
    </source>
</evidence>
<dbReference type="GO" id="GO:1990404">
    <property type="term" value="F:NAD+-protein mono-ADP-ribosyltransferase activity"/>
    <property type="evidence" value="ECO:0007669"/>
    <property type="project" value="TreeGrafter"/>
</dbReference>
<dbReference type="RefSeq" id="XP_018009732.1">
    <property type="nucleotide sequence ID" value="XM_018154243.2"/>
</dbReference>
<evidence type="ECO:0000259" key="19">
    <source>
        <dbReference type="PROSITE" id="PS51977"/>
    </source>
</evidence>
<evidence type="ECO:0000256" key="2">
    <source>
        <dbReference type="ARBA" id="ARBA00022676"/>
    </source>
</evidence>
<dbReference type="CDD" id="cd01437">
    <property type="entry name" value="parp_like"/>
    <property type="match status" value="1"/>
</dbReference>
<dbReference type="PANTHER" id="PTHR10459:SF66">
    <property type="entry name" value="PROTEIN MONO-ADP-RIBOSYLTRANSFERASE PARP3"/>
    <property type="match status" value="1"/>
</dbReference>
<keyword evidence="12" id="KW-0539">Nucleus</keyword>
<evidence type="ECO:0000256" key="4">
    <source>
        <dbReference type="ARBA" id="ARBA00022695"/>
    </source>
</evidence>
<dbReference type="InterPro" id="IPR004102">
    <property type="entry name" value="Poly(ADP-ribose)pol_reg_dom"/>
</dbReference>
<dbReference type="InterPro" id="IPR008893">
    <property type="entry name" value="WGR_domain"/>
</dbReference>
<dbReference type="GO" id="GO:0005730">
    <property type="term" value="C:nucleolus"/>
    <property type="evidence" value="ECO:0007669"/>
    <property type="project" value="TreeGrafter"/>
</dbReference>
<feature type="domain" description="PARP alpha-helical" evidence="18">
    <location>
        <begin position="193"/>
        <end position="310"/>
    </location>
</feature>
<feature type="region of interest" description="Disordered" evidence="16">
    <location>
        <begin position="1"/>
        <end position="55"/>
    </location>
</feature>
<evidence type="ECO:0000256" key="16">
    <source>
        <dbReference type="SAM" id="MobiDB-lite"/>
    </source>
</evidence>
<dbReference type="GO" id="GO:0016779">
    <property type="term" value="F:nucleotidyltransferase activity"/>
    <property type="evidence" value="ECO:0007669"/>
    <property type="project" value="UniProtKB-KW"/>
</dbReference>
<dbReference type="GO" id="GO:0035861">
    <property type="term" value="C:site of double-strand break"/>
    <property type="evidence" value="ECO:0007669"/>
    <property type="project" value="TreeGrafter"/>
</dbReference>
<protein>
    <recommendedName>
        <fullName evidence="15">Poly [ADP-ribose] polymerase</fullName>
        <shortName evidence="15">PARP</shortName>
        <ecNumber evidence="15">2.4.2.-</ecNumber>
    </recommendedName>
</protein>
<comment type="similarity">
    <text evidence="13">Belongs to the ARTD/PARP family.</text>
</comment>
<dbReference type="SMART" id="SM00773">
    <property type="entry name" value="WGR"/>
    <property type="match status" value="1"/>
</dbReference>
<dbReference type="GO" id="GO:0008270">
    <property type="term" value="F:zinc ion binding"/>
    <property type="evidence" value="ECO:0007669"/>
    <property type="project" value="UniProtKB-KW"/>
</dbReference>
<keyword evidence="8" id="KW-0863">Zinc-finger</keyword>
<organism evidence="20 21">
    <name type="scientific">Hyalella azteca</name>
    <name type="common">Amphipod</name>
    <dbReference type="NCBI Taxonomy" id="294128"/>
    <lineage>
        <taxon>Eukaryota</taxon>
        <taxon>Metazoa</taxon>
        <taxon>Ecdysozoa</taxon>
        <taxon>Arthropoda</taxon>
        <taxon>Crustacea</taxon>
        <taxon>Multicrustacea</taxon>
        <taxon>Malacostraca</taxon>
        <taxon>Eumalacostraca</taxon>
        <taxon>Peracarida</taxon>
        <taxon>Amphipoda</taxon>
        <taxon>Senticaudata</taxon>
        <taxon>Talitrida</taxon>
        <taxon>Talitroidea</taxon>
        <taxon>Hyalellidae</taxon>
        <taxon>Hyalella</taxon>
    </lineage>
</organism>
<keyword evidence="3 15" id="KW-0808">Transferase</keyword>
<keyword evidence="10 15" id="KW-0520">NAD</keyword>
<feature type="domain" description="WGR" evidence="19">
    <location>
        <begin position="72"/>
        <end position="162"/>
    </location>
</feature>
<keyword evidence="6" id="KW-0677">Repeat</keyword>
<keyword evidence="4" id="KW-0548">Nucleotidyltransferase</keyword>